<comment type="catalytic activity">
    <reaction evidence="1 7">
        <text>a ribonucleoside 5'-phosphate + H2O = a ribonucleoside + phosphate</text>
        <dbReference type="Rhea" id="RHEA:12484"/>
        <dbReference type="ChEBI" id="CHEBI:15377"/>
        <dbReference type="ChEBI" id="CHEBI:18254"/>
        <dbReference type="ChEBI" id="CHEBI:43474"/>
        <dbReference type="ChEBI" id="CHEBI:58043"/>
        <dbReference type="EC" id="3.1.3.5"/>
    </reaction>
</comment>
<dbReference type="GO" id="GO:0008253">
    <property type="term" value="F:5'-nucleotidase activity"/>
    <property type="evidence" value="ECO:0007669"/>
    <property type="project" value="UniProtKB-UniRule"/>
</dbReference>
<gene>
    <name evidence="7 9" type="primary">surE</name>
    <name evidence="9" type="ordered locus">G5S_0880</name>
</gene>
<dbReference type="GO" id="GO:0008254">
    <property type="term" value="F:3'-nucleotidase activity"/>
    <property type="evidence" value="ECO:0007669"/>
    <property type="project" value="TreeGrafter"/>
</dbReference>
<name>A0AA34WI71_CHLPE</name>
<dbReference type="GO" id="GO:0046872">
    <property type="term" value="F:metal ion binding"/>
    <property type="evidence" value="ECO:0007669"/>
    <property type="project" value="UniProtKB-UniRule"/>
</dbReference>
<dbReference type="GO" id="GO:0005737">
    <property type="term" value="C:cytoplasm"/>
    <property type="evidence" value="ECO:0007669"/>
    <property type="project" value="UniProtKB-SubCell"/>
</dbReference>
<dbReference type="KEGG" id="cpm:G5S_0880"/>
<dbReference type="NCBIfam" id="TIGR00087">
    <property type="entry name" value="surE"/>
    <property type="match status" value="1"/>
</dbReference>
<evidence type="ECO:0000259" key="8">
    <source>
        <dbReference type="Pfam" id="PF01975"/>
    </source>
</evidence>
<evidence type="ECO:0000313" key="10">
    <source>
        <dbReference type="Proteomes" id="UP000008305"/>
    </source>
</evidence>
<dbReference type="SUPFAM" id="SSF64167">
    <property type="entry name" value="SurE-like"/>
    <property type="match status" value="1"/>
</dbReference>
<feature type="binding site" evidence="7">
    <location>
        <position position="45"/>
    </location>
    <ligand>
        <name>a divalent metal cation</name>
        <dbReference type="ChEBI" id="CHEBI:60240"/>
    </ligand>
</feature>
<keyword evidence="5 7" id="KW-0547">Nucleotide-binding</keyword>
<keyword evidence="10" id="KW-1185">Reference proteome</keyword>
<dbReference type="GO" id="GO:0000166">
    <property type="term" value="F:nucleotide binding"/>
    <property type="evidence" value="ECO:0007669"/>
    <property type="project" value="UniProtKB-KW"/>
</dbReference>
<evidence type="ECO:0000256" key="1">
    <source>
        <dbReference type="ARBA" id="ARBA00000815"/>
    </source>
</evidence>
<dbReference type="InterPro" id="IPR036523">
    <property type="entry name" value="SurE-like_sf"/>
</dbReference>
<feature type="binding site" evidence="7">
    <location>
        <position position="13"/>
    </location>
    <ligand>
        <name>a divalent metal cation</name>
        <dbReference type="ChEBI" id="CHEBI:60240"/>
    </ligand>
</feature>
<dbReference type="Pfam" id="PF01975">
    <property type="entry name" value="SurE"/>
    <property type="match status" value="1"/>
</dbReference>
<dbReference type="GeneID" id="99718848"/>
<accession>A0AA34WI71</accession>
<dbReference type="InterPro" id="IPR002828">
    <property type="entry name" value="SurE-like_Pase/nucleotidase"/>
</dbReference>
<dbReference type="PANTHER" id="PTHR30457:SF12">
    <property type="entry name" value="5'_3'-NUCLEOTIDASE SURE"/>
    <property type="match status" value="1"/>
</dbReference>
<evidence type="ECO:0000256" key="2">
    <source>
        <dbReference type="ARBA" id="ARBA00011062"/>
    </source>
</evidence>
<dbReference type="PANTHER" id="PTHR30457">
    <property type="entry name" value="5'-NUCLEOTIDASE SURE"/>
    <property type="match status" value="1"/>
</dbReference>
<feature type="binding site" evidence="7">
    <location>
        <position position="12"/>
    </location>
    <ligand>
        <name>a divalent metal cation</name>
        <dbReference type="ChEBI" id="CHEBI:60240"/>
    </ligand>
</feature>
<evidence type="ECO:0000256" key="3">
    <source>
        <dbReference type="ARBA" id="ARBA00022490"/>
    </source>
</evidence>
<keyword evidence="6 7" id="KW-0378">Hydrolase</keyword>
<comment type="subcellular location">
    <subcellularLocation>
        <location evidence="7">Cytoplasm</location>
    </subcellularLocation>
</comment>
<evidence type="ECO:0000256" key="6">
    <source>
        <dbReference type="ARBA" id="ARBA00022801"/>
    </source>
</evidence>
<reference evidence="9 10" key="1">
    <citation type="journal article" date="2011" name="J. Bacteriol.">
        <title>Genome sequence of the obligate intracellular animal pathogen Chlamydia pecorum E58.</title>
        <authorList>
            <person name="Mojica S."/>
            <person name="Huot Creasy H."/>
            <person name="Daugherty S."/>
            <person name="Read T.D."/>
            <person name="Kim T."/>
            <person name="Kaltenboeck B."/>
            <person name="Bavoil P."/>
            <person name="Myers G.S."/>
        </authorList>
    </citation>
    <scope>NUCLEOTIDE SEQUENCE [LARGE SCALE GENOMIC DNA]</scope>
    <source>
        <strain evidence="9 10">E58</strain>
    </source>
</reference>
<evidence type="ECO:0000256" key="7">
    <source>
        <dbReference type="HAMAP-Rule" id="MF_00060"/>
    </source>
</evidence>
<keyword evidence="3 7" id="KW-0963">Cytoplasm</keyword>
<sequence length="277" mass="30528">MSKRLKIVLTNDDGIEAKGMSYLVSALLSADIADLYIVAPHTEQSGKSMAFSFSSVLCVSPHAYSQEVREAWAVKGTPVDCVKIALRTMFQDSPPDLLISGINSGNNYGKNAWLSGTIGAAKQALLDNIPALALSQDHHISCFQKEKAPEILKMIIEYLLSHPFPCLTGLNVNFPASPESSSWKGVRLVPPGEEIIYEEPHFLGTVNKNQYYIGKIIGPQTEGDPSSEYTALSENYISMSPLFRQNSPFGVISEQEFQQTQKKFEAFLESIDISQIF</sequence>
<evidence type="ECO:0000313" key="9">
    <source>
        <dbReference type="EMBL" id="AEB41819.1"/>
    </source>
</evidence>
<keyword evidence="4 7" id="KW-0479">Metal-binding</keyword>
<protein>
    <recommendedName>
        <fullName evidence="7">5'-nucleotidase SurE</fullName>
        <ecNumber evidence="7">3.1.3.5</ecNumber>
    </recommendedName>
    <alternativeName>
        <fullName evidence="7">Nucleoside 5'-monophosphate phosphohydrolase</fullName>
    </alternativeName>
</protein>
<dbReference type="InterPro" id="IPR030048">
    <property type="entry name" value="SurE"/>
</dbReference>
<feature type="domain" description="Survival protein SurE-like phosphatase/nucleotidase" evidence="8">
    <location>
        <begin position="7"/>
        <end position="193"/>
    </location>
</feature>
<dbReference type="NCBIfam" id="NF001493">
    <property type="entry name" value="PRK00346.2-3"/>
    <property type="match status" value="1"/>
</dbReference>
<comment type="cofactor">
    <cofactor evidence="7">
        <name>a divalent metal cation</name>
        <dbReference type="ChEBI" id="CHEBI:60240"/>
    </cofactor>
    <text evidence="7">Binds 1 divalent metal cation per subunit.</text>
</comment>
<dbReference type="EC" id="3.1.3.5" evidence="7"/>
<feature type="binding site" evidence="7">
    <location>
        <position position="103"/>
    </location>
    <ligand>
        <name>a divalent metal cation</name>
        <dbReference type="ChEBI" id="CHEBI:60240"/>
    </ligand>
</feature>
<comment type="function">
    <text evidence="7">Nucleotidase that shows phosphatase activity on nucleoside 5'-monophosphates.</text>
</comment>
<dbReference type="RefSeq" id="WP_013712897.1">
    <property type="nucleotide sequence ID" value="NC_015408.1"/>
</dbReference>
<evidence type="ECO:0000256" key="5">
    <source>
        <dbReference type="ARBA" id="ARBA00022741"/>
    </source>
</evidence>
<proteinExistence type="inferred from homology"/>
<evidence type="ECO:0000256" key="4">
    <source>
        <dbReference type="ARBA" id="ARBA00022723"/>
    </source>
</evidence>
<dbReference type="GO" id="GO:0004309">
    <property type="term" value="F:exopolyphosphatase activity"/>
    <property type="evidence" value="ECO:0007669"/>
    <property type="project" value="TreeGrafter"/>
</dbReference>
<organism evidence="9 10">
    <name type="scientific">Chlamydia pecorum (strain ATCC VR-628 / DSM 29919 / E58)</name>
    <name type="common">Chlamydophila pecorum</name>
    <dbReference type="NCBI Taxonomy" id="331635"/>
    <lineage>
        <taxon>Bacteria</taxon>
        <taxon>Pseudomonadati</taxon>
        <taxon>Chlamydiota</taxon>
        <taxon>Chlamydiia</taxon>
        <taxon>Chlamydiales</taxon>
        <taxon>Chlamydiaceae</taxon>
        <taxon>Chlamydia/Chlamydophila group</taxon>
        <taxon>Chlamydia</taxon>
    </lineage>
</organism>
<dbReference type="HAMAP" id="MF_00060">
    <property type="entry name" value="SurE"/>
    <property type="match status" value="1"/>
</dbReference>
<dbReference type="AlphaFoldDB" id="A0AA34WI71"/>
<dbReference type="Gene3D" id="3.40.1210.10">
    <property type="entry name" value="Survival protein SurE-like phosphatase/nucleotidase"/>
    <property type="match status" value="1"/>
</dbReference>
<dbReference type="EMBL" id="CP002608">
    <property type="protein sequence ID" value="AEB41819.1"/>
    <property type="molecule type" value="Genomic_DNA"/>
</dbReference>
<dbReference type="Proteomes" id="UP000008305">
    <property type="component" value="Chromosome"/>
</dbReference>
<comment type="similarity">
    <text evidence="2 7">Belongs to the SurE nucleotidase family.</text>
</comment>